<proteinExistence type="predicted"/>
<dbReference type="PANTHER" id="PTHR43245:SF58">
    <property type="entry name" value="BLL5923 PROTEIN"/>
    <property type="match status" value="1"/>
</dbReference>
<organism evidence="2 3">
    <name type="scientific">Cognatiyoonia sediminum</name>
    <dbReference type="NCBI Taxonomy" id="1508389"/>
    <lineage>
        <taxon>Bacteria</taxon>
        <taxon>Pseudomonadati</taxon>
        <taxon>Pseudomonadota</taxon>
        <taxon>Alphaproteobacteria</taxon>
        <taxon>Rhodobacterales</taxon>
        <taxon>Paracoccaceae</taxon>
        <taxon>Cognatiyoonia</taxon>
    </lineage>
</organism>
<dbReference type="PANTHER" id="PTHR43245">
    <property type="entry name" value="BIFUNCTIONAL POLYMYXIN RESISTANCE PROTEIN ARNA"/>
    <property type="match status" value="1"/>
</dbReference>
<dbReference type="STRING" id="1508389.SAMN05444003_2290"/>
<dbReference type="InterPro" id="IPR001509">
    <property type="entry name" value="Epimerase_deHydtase"/>
</dbReference>
<name>A0A1M5QTF0_9RHOB</name>
<reference evidence="2 3" key="1">
    <citation type="submission" date="2016-11" db="EMBL/GenBank/DDBJ databases">
        <authorList>
            <person name="Jaros S."/>
            <person name="Januszkiewicz K."/>
            <person name="Wedrychowicz H."/>
        </authorList>
    </citation>
    <scope>NUCLEOTIDE SEQUENCE [LARGE SCALE GENOMIC DNA]</scope>
    <source>
        <strain evidence="2 3">DSM 28715</strain>
    </source>
</reference>
<keyword evidence="3" id="KW-1185">Reference proteome</keyword>
<dbReference type="RefSeq" id="WP_072901179.1">
    <property type="nucleotide sequence ID" value="NZ_FQXB01000003.1"/>
</dbReference>
<dbReference type="InterPro" id="IPR050177">
    <property type="entry name" value="Lipid_A_modif_metabolic_enz"/>
</dbReference>
<feature type="domain" description="NAD-dependent epimerase/dehydratase" evidence="1">
    <location>
        <begin position="9"/>
        <end position="198"/>
    </location>
</feature>
<accession>A0A1M5QTF0</accession>
<dbReference type="EMBL" id="FQXB01000003">
    <property type="protein sequence ID" value="SHH16883.1"/>
    <property type="molecule type" value="Genomic_DNA"/>
</dbReference>
<dbReference type="OrthoDB" id="9814124at2"/>
<evidence type="ECO:0000313" key="3">
    <source>
        <dbReference type="Proteomes" id="UP000184074"/>
    </source>
</evidence>
<dbReference type="Gene3D" id="3.40.50.720">
    <property type="entry name" value="NAD(P)-binding Rossmann-like Domain"/>
    <property type="match status" value="1"/>
</dbReference>
<evidence type="ECO:0000259" key="1">
    <source>
        <dbReference type="Pfam" id="PF01370"/>
    </source>
</evidence>
<protein>
    <submittedName>
        <fullName evidence="2">UDP-glucose 4-epimerase</fullName>
    </submittedName>
</protein>
<sequence length="295" mass="32043">MSQTEKKRILVTGATGFVGKHLCEHLEGCGHTVVRIGRSGTPSIDLARENIPNDLLKDVDVVVHLAASKAGSTVDPKGEQTKDIAARVAVSVNRSEVKRLIHLSSIAARLAEENDRSKRPYGVQKLAAEHALADGLNNCQIVTLRPPVIYGEGATGPFGTLLKFVQRGLPLPLANASEPRTYLSIVNLCALLSQMVEAGDPVWKKADGLIFEPNDGRKVGTRDLAEMLGKSMEIETRVFWLPQSIIRSLGLITGKGDQVAAVFGPLQCREEPSLEEYFGWEPSEQMPESLKVFGL</sequence>
<gene>
    <name evidence="2" type="ORF">SAMN05444003_2290</name>
</gene>
<dbReference type="Proteomes" id="UP000184074">
    <property type="component" value="Unassembled WGS sequence"/>
</dbReference>
<evidence type="ECO:0000313" key="2">
    <source>
        <dbReference type="EMBL" id="SHH16883.1"/>
    </source>
</evidence>
<dbReference type="InterPro" id="IPR036291">
    <property type="entry name" value="NAD(P)-bd_dom_sf"/>
</dbReference>
<dbReference type="SUPFAM" id="SSF51735">
    <property type="entry name" value="NAD(P)-binding Rossmann-fold domains"/>
    <property type="match status" value="1"/>
</dbReference>
<dbReference type="Pfam" id="PF01370">
    <property type="entry name" value="Epimerase"/>
    <property type="match status" value="1"/>
</dbReference>
<dbReference type="AlphaFoldDB" id="A0A1M5QTF0"/>